<dbReference type="SMART" id="SM01117">
    <property type="entry name" value="Cyt-b5"/>
    <property type="match status" value="1"/>
</dbReference>
<dbReference type="Proteomes" id="UP001642464">
    <property type="component" value="Unassembled WGS sequence"/>
</dbReference>
<dbReference type="PROSITE" id="PS50255">
    <property type="entry name" value="CYTOCHROME_B5_2"/>
    <property type="match status" value="1"/>
</dbReference>
<organism evidence="7 8">
    <name type="scientific">Durusdinium trenchii</name>
    <dbReference type="NCBI Taxonomy" id="1381693"/>
    <lineage>
        <taxon>Eukaryota</taxon>
        <taxon>Sar</taxon>
        <taxon>Alveolata</taxon>
        <taxon>Dinophyceae</taxon>
        <taxon>Suessiales</taxon>
        <taxon>Symbiodiniaceae</taxon>
        <taxon>Durusdinium</taxon>
    </lineage>
</organism>
<dbReference type="InterPro" id="IPR001199">
    <property type="entry name" value="Cyt_B5-like_heme/steroid-bd"/>
</dbReference>
<comment type="cofactor">
    <cofactor evidence="1">
        <name>FAD</name>
        <dbReference type="ChEBI" id="CHEBI:57692"/>
    </cofactor>
</comment>
<comment type="similarity">
    <text evidence="2">Belongs to the acyl-CoA dehydrogenase family.</text>
</comment>
<evidence type="ECO:0000256" key="2">
    <source>
        <dbReference type="ARBA" id="ARBA00009347"/>
    </source>
</evidence>
<dbReference type="Gene3D" id="3.10.120.10">
    <property type="entry name" value="Cytochrome b5-like heme/steroid binding domain"/>
    <property type="match status" value="1"/>
</dbReference>
<name>A0ABP0M119_9DINO</name>
<dbReference type="SUPFAM" id="SSF47203">
    <property type="entry name" value="Acyl-CoA dehydrogenase C-terminal domain-like"/>
    <property type="match status" value="1"/>
</dbReference>
<keyword evidence="3" id="KW-0285">Flavoprotein</keyword>
<dbReference type="SUPFAM" id="SSF56645">
    <property type="entry name" value="Acyl-CoA dehydrogenase NM domain-like"/>
    <property type="match status" value="1"/>
</dbReference>
<evidence type="ECO:0000259" key="6">
    <source>
        <dbReference type="PROSITE" id="PS50255"/>
    </source>
</evidence>
<dbReference type="Pfam" id="PF02771">
    <property type="entry name" value="Acyl-CoA_dh_N"/>
    <property type="match status" value="1"/>
</dbReference>
<accession>A0ABP0M119</accession>
<dbReference type="InterPro" id="IPR046373">
    <property type="entry name" value="Acyl-CoA_Oxase/DH_mid-dom_sf"/>
</dbReference>
<dbReference type="InterPro" id="IPR009100">
    <property type="entry name" value="AcylCoA_DH/oxidase_NM_dom_sf"/>
</dbReference>
<dbReference type="EMBL" id="CAXAMM010018887">
    <property type="protein sequence ID" value="CAK9044377.1"/>
    <property type="molecule type" value="Genomic_DNA"/>
</dbReference>
<evidence type="ECO:0000256" key="1">
    <source>
        <dbReference type="ARBA" id="ARBA00001974"/>
    </source>
</evidence>
<evidence type="ECO:0000313" key="7">
    <source>
        <dbReference type="EMBL" id="CAK9044377.1"/>
    </source>
</evidence>
<evidence type="ECO:0000313" key="8">
    <source>
        <dbReference type="Proteomes" id="UP001642464"/>
    </source>
</evidence>
<dbReference type="InterPro" id="IPR013786">
    <property type="entry name" value="AcylCoA_DH/ox_N"/>
</dbReference>
<keyword evidence="8" id="KW-1185">Reference proteome</keyword>
<dbReference type="InterPro" id="IPR036250">
    <property type="entry name" value="AcylCo_DH-like_C"/>
</dbReference>
<dbReference type="InterPro" id="IPR036400">
    <property type="entry name" value="Cyt_B5-like_heme/steroid_sf"/>
</dbReference>
<comment type="caution">
    <text evidence="7">The sequence shown here is derived from an EMBL/GenBank/DDBJ whole genome shotgun (WGS) entry which is preliminary data.</text>
</comment>
<proteinExistence type="inferred from homology"/>
<dbReference type="Pfam" id="PF02770">
    <property type="entry name" value="Acyl-CoA_dh_M"/>
    <property type="match status" value="1"/>
</dbReference>
<evidence type="ECO:0000256" key="5">
    <source>
        <dbReference type="ARBA" id="ARBA00023002"/>
    </source>
</evidence>
<dbReference type="InterPro" id="IPR050741">
    <property type="entry name" value="Acyl-CoA_dehydrogenase"/>
</dbReference>
<dbReference type="InterPro" id="IPR006091">
    <property type="entry name" value="Acyl-CoA_Oxase/DH_mid-dom"/>
</dbReference>
<dbReference type="SUPFAM" id="SSF55856">
    <property type="entry name" value="Cytochrome b5-like heme/steroid binding domain"/>
    <property type="match status" value="1"/>
</dbReference>
<evidence type="ECO:0000256" key="4">
    <source>
        <dbReference type="ARBA" id="ARBA00022827"/>
    </source>
</evidence>
<dbReference type="Pfam" id="PF00173">
    <property type="entry name" value="Cyt-b5"/>
    <property type="match status" value="1"/>
</dbReference>
<evidence type="ECO:0000256" key="3">
    <source>
        <dbReference type="ARBA" id="ARBA00022630"/>
    </source>
</evidence>
<reference evidence="7 8" key="1">
    <citation type="submission" date="2024-02" db="EMBL/GenBank/DDBJ databases">
        <authorList>
            <person name="Chen Y."/>
            <person name="Shah S."/>
            <person name="Dougan E. K."/>
            <person name="Thang M."/>
            <person name="Chan C."/>
        </authorList>
    </citation>
    <scope>NUCLEOTIDE SEQUENCE [LARGE SCALE GENOMIC DNA]</scope>
</reference>
<dbReference type="PANTHER" id="PTHR48083">
    <property type="entry name" value="MEDIUM-CHAIN SPECIFIC ACYL-COA DEHYDROGENASE, MITOCHONDRIAL-RELATED"/>
    <property type="match status" value="1"/>
</dbReference>
<dbReference type="InterPro" id="IPR037069">
    <property type="entry name" value="AcylCoA_DH/ox_N_sf"/>
</dbReference>
<sequence length="520" mass="57706">MGERVPARELEAHNTPENAWIAVDGDVYDVTKFAMLHPGGEHILYEYAGKDVTDVFFGLHRAEVLEKFGPKLLVGRLEGAEERNEDNRIPTRGELSTVPYAEPSGFMGFDSPYWNESHVEFRKTVRAWMYEHLHEVAEEGELSGKSPTADVFKKMGDAGLLAGRIGPGEHLQFAPEQIFGVPRDDFSYFHEMILHEEISRLACPGYVDGLGSGMVIGLPPVLQFGPDWMKEKVGREVLSGEKRICLAITEAFAGSDVANIKTRAVLSADGSHYIVNGTKKWITNGHDSHYFTTLVRTGEEGSGMGGLSLLLIERSEGLETKKIKTSYSPAAGTAYITYENVKVPAENLIGFENAGFLHAMYNFNHERWMIICYIVAGTRGVVDECFRWAAQRQAFGKPLIQQPVIRQKLAKMVSEVEAVTNWLENLTFQMTKLPYDMQSAKLAGTMSLLKYHSTRVANSISDEAVQIFGGRGITQGGMGKYVERFMRTNKFAAILGGSEEVMADLGIKMAIKQMPSNAKL</sequence>
<dbReference type="Gene3D" id="1.10.540.10">
    <property type="entry name" value="Acyl-CoA dehydrogenase/oxidase, N-terminal domain"/>
    <property type="match status" value="1"/>
</dbReference>
<dbReference type="PANTHER" id="PTHR48083:SF28">
    <property type="entry name" value="ACYL-COA DEHYDROGENASE FAMILY PROTEIN (AFU_ORTHOLOGUE AFUA_6G10880)-RELATED"/>
    <property type="match status" value="1"/>
</dbReference>
<gene>
    <name evidence="7" type="ORF">SCF082_LOCUS25214</name>
</gene>
<keyword evidence="5" id="KW-0560">Oxidoreductase</keyword>
<dbReference type="Gene3D" id="1.20.140.10">
    <property type="entry name" value="Butyryl-CoA Dehydrogenase, subunit A, domain 3"/>
    <property type="match status" value="1"/>
</dbReference>
<keyword evidence="4" id="KW-0274">FAD</keyword>
<dbReference type="Pfam" id="PF00441">
    <property type="entry name" value="Acyl-CoA_dh_1"/>
    <property type="match status" value="1"/>
</dbReference>
<dbReference type="InterPro" id="IPR009075">
    <property type="entry name" value="AcylCo_DH/oxidase_C"/>
</dbReference>
<feature type="domain" description="Cytochrome b5 heme-binding" evidence="6">
    <location>
        <begin position="2"/>
        <end position="78"/>
    </location>
</feature>
<protein>
    <submittedName>
        <fullName evidence="7">Acyl-CoA dehydrogenase apdG (Aspyridones biosynthesis protein G)</fullName>
    </submittedName>
</protein>
<dbReference type="Gene3D" id="2.40.110.10">
    <property type="entry name" value="Butyryl-CoA Dehydrogenase, subunit A, domain 2"/>
    <property type="match status" value="1"/>
</dbReference>